<proteinExistence type="predicted"/>
<organism evidence="1">
    <name type="scientific">Anguilla anguilla</name>
    <name type="common">European freshwater eel</name>
    <name type="synonym">Muraena anguilla</name>
    <dbReference type="NCBI Taxonomy" id="7936"/>
    <lineage>
        <taxon>Eukaryota</taxon>
        <taxon>Metazoa</taxon>
        <taxon>Chordata</taxon>
        <taxon>Craniata</taxon>
        <taxon>Vertebrata</taxon>
        <taxon>Euteleostomi</taxon>
        <taxon>Actinopterygii</taxon>
        <taxon>Neopterygii</taxon>
        <taxon>Teleostei</taxon>
        <taxon>Anguilliformes</taxon>
        <taxon>Anguillidae</taxon>
        <taxon>Anguilla</taxon>
    </lineage>
</organism>
<reference evidence="1" key="2">
    <citation type="journal article" date="2015" name="Fish Shellfish Immunol.">
        <title>Early steps in the European eel (Anguilla anguilla)-Vibrio vulnificus interaction in the gills: Role of the RtxA13 toxin.</title>
        <authorList>
            <person name="Callol A."/>
            <person name="Pajuelo D."/>
            <person name="Ebbesson L."/>
            <person name="Teles M."/>
            <person name="MacKenzie S."/>
            <person name="Amaro C."/>
        </authorList>
    </citation>
    <scope>NUCLEOTIDE SEQUENCE</scope>
</reference>
<evidence type="ECO:0000313" key="1">
    <source>
        <dbReference type="EMBL" id="JAH59067.1"/>
    </source>
</evidence>
<protein>
    <submittedName>
        <fullName evidence="1">Uncharacterized protein</fullName>
    </submittedName>
</protein>
<sequence length="33" mass="3868">MEHTECIWCIGHTHRAYITQRVYTVSVFTQSGI</sequence>
<dbReference type="AlphaFoldDB" id="A0A0E9U001"/>
<dbReference type="EMBL" id="GBXM01049510">
    <property type="protein sequence ID" value="JAH59067.1"/>
    <property type="molecule type" value="Transcribed_RNA"/>
</dbReference>
<name>A0A0E9U001_ANGAN</name>
<accession>A0A0E9U001</accession>
<reference evidence="1" key="1">
    <citation type="submission" date="2014-11" db="EMBL/GenBank/DDBJ databases">
        <authorList>
            <person name="Amaro Gonzalez C."/>
        </authorList>
    </citation>
    <scope>NUCLEOTIDE SEQUENCE</scope>
</reference>